<proteinExistence type="predicted"/>
<sequence length="47" mass="5074">MKTSQKSLSFKKLKAAALLITQVVTAKGPLGFLAPIYFVCFLGRCLA</sequence>
<accession>H6KZL9</accession>
<gene>
    <name evidence="1" type="ordered locus">SGRA_3067</name>
</gene>
<evidence type="ECO:0000313" key="1">
    <source>
        <dbReference type="EMBL" id="AFC25795.1"/>
    </source>
</evidence>
<protein>
    <submittedName>
        <fullName evidence="1">Uncharacterized protein</fullName>
    </submittedName>
</protein>
<keyword evidence="2" id="KW-1185">Reference proteome</keyword>
<dbReference type="STRING" id="984262.SGRA_3067"/>
<dbReference type="Proteomes" id="UP000007519">
    <property type="component" value="Chromosome"/>
</dbReference>
<dbReference type="HOGENOM" id="CLU_3173040_0_0_10"/>
<reference evidence="1 2" key="1">
    <citation type="journal article" date="2012" name="Stand. Genomic Sci.">
        <title>Complete genome sequencing and analysis of Saprospira grandis str. Lewin, a predatory marine bacterium.</title>
        <authorList>
            <person name="Saw J.H."/>
            <person name="Yuryev A."/>
            <person name="Kanbe M."/>
            <person name="Hou S."/>
            <person name="Young A.G."/>
            <person name="Aizawa S."/>
            <person name="Alam M."/>
        </authorList>
    </citation>
    <scope>NUCLEOTIDE SEQUENCE [LARGE SCALE GENOMIC DNA]</scope>
    <source>
        <strain evidence="1 2">Lewin</strain>
    </source>
</reference>
<dbReference type="KEGG" id="sgn:SGRA_3067"/>
<name>H6KZL9_SAPGL</name>
<organism evidence="1 2">
    <name type="scientific">Saprospira grandis (strain Lewin)</name>
    <dbReference type="NCBI Taxonomy" id="984262"/>
    <lineage>
        <taxon>Bacteria</taxon>
        <taxon>Pseudomonadati</taxon>
        <taxon>Bacteroidota</taxon>
        <taxon>Saprospiria</taxon>
        <taxon>Saprospirales</taxon>
        <taxon>Saprospiraceae</taxon>
        <taxon>Saprospira</taxon>
    </lineage>
</organism>
<dbReference type="AlphaFoldDB" id="H6KZL9"/>
<dbReference type="EMBL" id="CP002831">
    <property type="protein sequence ID" value="AFC25795.1"/>
    <property type="molecule type" value="Genomic_DNA"/>
</dbReference>
<evidence type="ECO:0000313" key="2">
    <source>
        <dbReference type="Proteomes" id="UP000007519"/>
    </source>
</evidence>